<accession>A0A3L6L6P8</accession>
<sequence>MGARFGSVQKPRLEAVERENGTPAVEGLKTRRYVSILSRTSESVGVPQDGVHFVLHHLVQRKYVEGAESSDQHRAVGAEIVKKGEQHAEGGAAHNRMMELNGGFVWAISPAKCAPEAYASVWG</sequence>
<gene>
    <name evidence="1" type="ORF">DPX39_060009900</name>
</gene>
<name>A0A3L6L6P8_9TRYP</name>
<dbReference type="Proteomes" id="UP000266743">
    <property type="component" value="Chromosome 6"/>
</dbReference>
<comment type="caution">
    <text evidence="1">The sequence shown here is derived from an EMBL/GenBank/DDBJ whole genome shotgun (WGS) entry which is preliminary data.</text>
</comment>
<evidence type="ECO:0000313" key="1">
    <source>
        <dbReference type="EMBL" id="RHW72292.1"/>
    </source>
</evidence>
<reference evidence="1" key="1">
    <citation type="submission" date="2018-09" db="EMBL/GenBank/DDBJ databases">
        <title>whole genome sequence of T. equiperdum IVM-t1 strain.</title>
        <authorList>
            <person name="Suganuma K."/>
        </authorList>
    </citation>
    <scope>NUCLEOTIDE SEQUENCE [LARGE SCALE GENOMIC DNA]</scope>
    <source>
        <strain evidence="1">IVM-t1</strain>
    </source>
</reference>
<dbReference type="EMBL" id="QSBY01000006">
    <property type="protein sequence ID" value="RHW72292.1"/>
    <property type="molecule type" value="Genomic_DNA"/>
</dbReference>
<dbReference type="AlphaFoldDB" id="A0A3L6L6P8"/>
<proteinExistence type="predicted"/>
<protein>
    <submittedName>
        <fullName evidence="1">Uncharacterized protein</fullName>
    </submittedName>
</protein>
<organism evidence="1">
    <name type="scientific">Trypanosoma brucei equiperdum</name>
    <dbReference type="NCBI Taxonomy" id="630700"/>
    <lineage>
        <taxon>Eukaryota</taxon>
        <taxon>Discoba</taxon>
        <taxon>Euglenozoa</taxon>
        <taxon>Kinetoplastea</taxon>
        <taxon>Metakinetoplastina</taxon>
        <taxon>Trypanosomatida</taxon>
        <taxon>Trypanosomatidae</taxon>
        <taxon>Trypanosoma</taxon>
    </lineage>
</organism>